<keyword evidence="1" id="KW-1133">Transmembrane helix</keyword>
<organism evidence="2 3">
    <name type="scientific">Rugosimonospora acidiphila</name>
    <dbReference type="NCBI Taxonomy" id="556531"/>
    <lineage>
        <taxon>Bacteria</taxon>
        <taxon>Bacillati</taxon>
        <taxon>Actinomycetota</taxon>
        <taxon>Actinomycetes</taxon>
        <taxon>Micromonosporales</taxon>
        <taxon>Micromonosporaceae</taxon>
        <taxon>Rugosimonospora</taxon>
    </lineage>
</organism>
<keyword evidence="3" id="KW-1185">Reference proteome</keyword>
<evidence type="ECO:0000256" key="1">
    <source>
        <dbReference type="SAM" id="Phobius"/>
    </source>
</evidence>
<keyword evidence="1" id="KW-0472">Membrane</keyword>
<name>A0ABP9SQ48_9ACTN</name>
<dbReference type="EMBL" id="BAABJQ010000044">
    <property type="protein sequence ID" value="GAA5200609.1"/>
    <property type="molecule type" value="Genomic_DNA"/>
</dbReference>
<evidence type="ECO:0000313" key="3">
    <source>
        <dbReference type="Proteomes" id="UP001501570"/>
    </source>
</evidence>
<dbReference type="Proteomes" id="UP001501570">
    <property type="component" value="Unassembled WGS sequence"/>
</dbReference>
<accession>A0ABP9SQ48</accession>
<sequence>MNAAKLLAWLLLPVVGLVLAGMLAIWLFHALLGLLFYVIVGALIVGGTVYLYRRTKRAIGPGTRARRRLDAAAETYRMRNR</sequence>
<feature type="transmembrane region" description="Helical" evidence="1">
    <location>
        <begin position="34"/>
        <end position="52"/>
    </location>
</feature>
<reference evidence="3" key="1">
    <citation type="journal article" date="2019" name="Int. J. Syst. Evol. Microbiol.">
        <title>The Global Catalogue of Microorganisms (GCM) 10K type strain sequencing project: providing services to taxonomists for standard genome sequencing and annotation.</title>
        <authorList>
            <consortium name="The Broad Institute Genomics Platform"/>
            <consortium name="The Broad Institute Genome Sequencing Center for Infectious Disease"/>
            <person name="Wu L."/>
            <person name="Ma J."/>
        </authorList>
    </citation>
    <scope>NUCLEOTIDE SEQUENCE [LARGE SCALE GENOMIC DNA]</scope>
    <source>
        <strain evidence="3">JCM 18304</strain>
    </source>
</reference>
<proteinExistence type="predicted"/>
<dbReference type="RefSeq" id="WP_345638590.1">
    <property type="nucleotide sequence ID" value="NZ_BAABJQ010000044.1"/>
</dbReference>
<feature type="transmembrane region" description="Helical" evidence="1">
    <location>
        <begin position="7"/>
        <end position="28"/>
    </location>
</feature>
<gene>
    <name evidence="2" type="ORF">GCM10023322_78880</name>
</gene>
<comment type="caution">
    <text evidence="2">The sequence shown here is derived from an EMBL/GenBank/DDBJ whole genome shotgun (WGS) entry which is preliminary data.</text>
</comment>
<evidence type="ECO:0000313" key="2">
    <source>
        <dbReference type="EMBL" id="GAA5200609.1"/>
    </source>
</evidence>
<keyword evidence="1" id="KW-0812">Transmembrane</keyword>
<protein>
    <submittedName>
        <fullName evidence="2">Uncharacterized protein</fullName>
    </submittedName>
</protein>